<dbReference type="InterPro" id="IPR009241">
    <property type="entry name" value="HigB-like"/>
</dbReference>
<dbReference type="InterPro" id="IPR035093">
    <property type="entry name" value="RelE/ParE_toxin_dom_sf"/>
</dbReference>
<dbReference type="NCBIfam" id="TIGR02683">
    <property type="entry name" value="upstrm_HI1419"/>
    <property type="match status" value="1"/>
</dbReference>
<sequence>MYFIEKTEQFDKWFRKFRDIKTKARILARIKKIELGNLGDYKSLRSGLFEIRFTFGSGYRIYFMKKESRIILLLLGGNKSSQIKDIEKARTMVKRIENKNEK</sequence>
<organism evidence="1">
    <name type="scientific">hydrothermal vent metagenome</name>
    <dbReference type="NCBI Taxonomy" id="652676"/>
    <lineage>
        <taxon>unclassified sequences</taxon>
        <taxon>metagenomes</taxon>
        <taxon>ecological metagenomes</taxon>
    </lineage>
</organism>
<dbReference type="AlphaFoldDB" id="A0A3B1CWM1"/>
<evidence type="ECO:0000313" key="1">
    <source>
        <dbReference type="EMBL" id="VAX23635.1"/>
    </source>
</evidence>
<proteinExistence type="predicted"/>
<dbReference type="EMBL" id="UOGD01000256">
    <property type="protein sequence ID" value="VAX23635.1"/>
    <property type="molecule type" value="Genomic_DNA"/>
</dbReference>
<reference evidence="1" key="1">
    <citation type="submission" date="2018-06" db="EMBL/GenBank/DDBJ databases">
        <authorList>
            <person name="Zhirakovskaya E."/>
        </authorList>
    </citation>
    <scope>NUCLEOTIDE SEQUENCE</scope>
</reference>
<protein>
    <recommendedName>
        <fullName evidence="2">Addiction module killer protein</fullName>
    </recommendedName>
</protein>
<dbReference type="InterPro" id="IPR014056">
    <property type="entry name" value="TypeIITA-like_toxin_pred"/>
</dbReference>
<dbReference type="PANTHER" id="PTHR41791:SF1">
    <property type="entry name" value="SSL7039 PROTEIN"/>
    <property type="match status" value="1"/>
</dbReference>
<dbReference type="SUPFAM" id="SSF143011">
    <property type="entry name" value="RelE-like"/>
    <property type="match status" value="1"/>
</dbReference>
<dbReference type="PIRSF" id="PIRSF028744">
    <property type="entry name" value="Addict_mod_HI1419"/>
    <property type="match status" value="1"/>
</dbReference>
<accession>A0A3B1CWM1</accession>
<dbReference type="PANTHER" id="PTHR41791">
    <property type="entry name" value="SSL7039 PROTEIN"/>
    <property type="match status" value="1"/>
</dbReference>
<gene>
    <name evidence="1" type="ORF">MNBD_IGNAVI01-2350</name>
</gene>
<evidence type="ECO:0008006" key="2">
    <source>
        <dbReference type="Google" id="ProtNLM"/>
    </source>
</evidence>
<name>A0A3B1CWM1_9ZZZZ</name>
<dbReference type="Pfam" id="PF05973">
    <property type="entry name" value="Gp49"/>
    <property type="match status" value="1"/>
</dbReference>